<dbReference type="SUPFAM" id="SSF160355">
    <property type="entry name" value="Bacterial polysaccharide co-polymerase-like"/>
    <property type="match status" value="1"/>
</dbReference>
<reference evidence="3" key="1">
    <citation type="submission" date="2018-02" db="EMBL/GenBank/DDBJ databases">
        <title>Glaesserella australis sp. nov., isolated from the lungs of pigs.</title>
        <authorList>
            <person name="Turni C."/>
            <person name="Christensen H."/>
        </authorList>
    </citation>
    <scope>NUCLEOTIDE SEQUENCE [LARGE SCALE GENOMIC DNA]</scope>
    <source>
        <strain evidence="3">HS4635</strain>
    </source>
</reference>
<evidence type="ECO:0000313" key="2">
    <source>
        <dbReference type="EMBL" id="RAL18955.1"/>
    </source>
</evidence>
<feature type="transmembrane region" description="Helical" evidence="1">
    <location>
        <begin position="211"/>
        <end position="232"/>
    </location>
</feature>
<dbReference type="OrthoDB" id="9775724at2"/>
<dbReference type="EMBL" id="PTPX01000011">
    <property type="protein sequence ID" value="RAL18955.1"/>
    <property type="molecule type" value="Genomic_DNA"/>
</dbReference>
<keyword evidence="1" id="KW-0472">Membrane</keyword>
<evidence type="ECO:0000256" key="1">
    <source>
        <dbReference type="SAM" id="Phobius"/>
    </source>
</evidence>
<accession>A0A328BZ82</accession>
<gene>
    <name evidence="2" type="ORF">C5N92_05260</name>
</gene>
<dbReference type="AlphaFoldDB" id="A0A328BZ82"/>
<dbReference type="Proteomes" id="UP000248689">
    <property type="component" value="Unassembled WGS sequence"/>
</dbReference>
<keyword evidence="3" id="KW-1185">Reference proteome</keyword>
<organism evidence="2 3">
    <name type="scientific">Glaesserella australis</name>
    <dbReference type="NCBI Taxonomy" id="2094024"/>
    <lineage>
        <taxon>Bacteria</taxon>
        <taxon>Pseudomonadati</taxon>
        <taxon>Pseudomonadota</taxon>
        <taxon>Gammaproteobacteria</taxon>
        <taxon>Pasteurellales</taxon>
        <taxon>Pasteurellaceae</taxon>
        <taxon>Glaesserella</taxon>
    </lineage>
</organism>
<dbReference type="Gene3D" id="3.30.1890.10">
    <property type="entry name" value="FepE-like"/>
    <property type="match status" value="1"/>
</dbReference>
<proteinExistence type="predicted"/>
<evidence type="ECO:0000313" key="3">
    <source>
        <dbReference type="Proteomes" id="UP000248689"/>
    </source>
</evidence>
<keyword evidence="1" id="KW-0812">Transmembrane</keyword>
<comment type="caution">
    <text evidence="2">The sequence shown here is derived from an EMBL/GenBank/DDBJ whole genome shotgun (WGS) entry which is preliminary data.</text>
</comment>
<protein>
    <submittedName>
        <fullName evidence="2">Transporter</fullName>
    </submittedName>
</protein>
<sequence>MQPVKWKAEAQFEAPKVVDLGNYYSLLSTYNLLKGETSATATADAALTNSVYQEFIRDLKSPDVLQQFLIQSEKVKKQASDKNQPTSLVAQEIARQFKFDDTANTLSLTLLNPEEASTLLADFVIFSTMKARSTLNSELIAKWKILFQQTKQMAESNLGAIQQGAQVAQQDWAGKLNLMRSVKPLDDRLLPFRYIKAPSVPTVPEKPENQLLWSAIGAGIGFFLGLLIALFIHRKRN</sequence>
<keyword evidence="1" id="KW-1133">Transmembrane helix</keyword>
<name>A0A328BZ82_9PAST</name>